<feature type="transmembrane region" description="Helical" evidence="1">
    <location>
        <begin position="140"/>
        <end position="157"/>
    </location>
</feature>
<dbReference type="AlphaFoldDB" id="A0A0L9VBZ2"/>
<evidence type="ECO:0000256" key="1">
    <source>
        <dbReference type="SAM" id="Phobius"/>
    </source>
</evidence>
<name>A0A0L9VBZ2_PHAAN</name>
<evidence type="ECO:0000313" key="2">
    <source>
        <dbReference type="EMBL" id="KOM52518.1"/>
    </source>
</evidence>
<keyword evidence="1" id="KW-0812">Transmembrane</keyword>
<accession>A0A0L9VBZ2</accession>
<reference evidence="3" key="1">
    <citation type="journal article" date="2015" name="Proc. Natl. Acad. Sci. U.S.A.">
        <title>Genome sequencing of adzuki bean (Vigna angularis) provides insight into high starch and low fat accumulation and domestication.</title>
        <authorList>
            <person name="Yang K."/>
            <person name="Tian Z."/>
            <person name="Chen C."/>
            <person name="Luo L."/>
            <person name="Zhao B."/>
            <person name="Wang Z."/>
            <person name="Yu L."/>
            <person name="Li Y."/>
            <person name="Sun Y."/>
            <person name="Li W."/>
            <person name="Chen Y."/>
            <person name="Li Y."/>
            <person name="Zhang Y."/>
            <person name="Ai D."/>
            <person name="Zhao J."/>
            <person name="Shang C."/>
            <person name="Ma Y."/>
            <person name="Wu B."/>
            <person name="Wang M."/>
            <person name="Gao L."/>
            <person name="Sun D."/>
            <person name="Zhang P."/>
            <person name="Guo F."/>
            <person name="Wang W."/>
            <person name="Li Y."/>
            <person name="Wang J."/>
            <person name="Varshney R.K."/>
            <person name="Wang J."/>
            <person name="Ling H.Q."/>
            <person name="Wan P."/>
        </authorList>
    </citation>
    <scope>NUCLEOTIDE SEQUENCE</scope>
    <source>
        <strain evidence="3">cv. Jingnong 6</strain>
    </source>
</reference>
<dbReference type="Proteomes" id="UP000053144">
    <property type="component" value="Chromosome 9"/>
</dbReference>
<organism evidence="2 3">
    <name type="scientific">Phaseolus angularis</name>
    <name type="common">Azuki bean</name>
    <name type="synonym">Vigna angularis</name>
    <dbReference type="NCBI Taxonomy" id="3914"/>
    <lineage>
        <taxon>Eukaryota</taxon>
        <taxon>Viridiplantae</taxon>
        <taxon>Streptophyta</taxon>
        <taxon>Embryophyta</taxon>
        <taxon>Tracheophyta</taxon>
        <taxon>Spermatophyta</taxon>
        <taxon>Magnoliopsida</taxon>
        <taxon>eudicotyledons</taxon>
        <taxon>Gunneridae</taxon>
        <taxon>Pentapetalae</taxon>
        <taxon>rosids</taxon>
        <taxon>fabids</taxon>
        <taxon>Fabales</taxon>
        <taxon>Fabaceae</taxon>
        <taxon>Papilionoideae</taxon>
        <taxon>50 kb inversion clade</taxon>
        <taxon>NPAAA clade</taxon>
        <taxon>indigoferoid/millettioid clade</taxon>
        <taxon>Phaseoleae</taxon>
        <taxon>Vigna</taxon>
    </lineage>
</organism>
<dbReference type="EMBL" id="CM003379">
    <property type="protein sequence ID" value="KOM52518.1"/>
    <property type="molecule type" value="Genomic_DNA"/>
</dbReference>
<proteinExistence type="predicted"/>
<keyword evidence="1" id="KW-0472">Membrane</keyword>
<protein>
    <submittedName>
        <fullName evidence="2">Uncharacterized protein</fullName>
    </submittedName>
</protein>
<sequence length="158" mass="16546">MLLLRTWKYLAGGSSAHGEDLRRRTAFFVGGGEAIGDGEAEAVGEGHRSSGALIGESGAVPGLVPLLRCSEPWTQEHAVTALSPEDLQPTVKICVDGLRQNNQICVHGRTTRSASTTVKSLMELVAEEGSRMVDKATGGGASMVAAVIVVVVVRLGFF</sequence>
<dbReference type="Gramene" id="KOM52518">
    <property type="protein sequence ID" value="KOM52518"/>
    <property type="gene ID" value="LR48_Vigan09g117700"/>
</dbReference>
<gene>
    <name evidence="2" type="ORF">LR48_Vigan09g117700</name>
</gene>
<evidence type="ECO:0000313" key="3">
    <source>
        <dbReference type="Proteomes" id="UP000053144"/>
    </source>
</evidence>
<keyword evidence="1" id="KW-1133">Transmembrane helix</keyword>